<name>A0A0C2M8Q4_THEKT</name>
<comment type="caution">
    <text evidence="2">The sequence shown here is derived from an EMBL/GenBank/DDBJ whole genome shotgun (WGS) entry which is preliminary data.</text>
</comment>
<feature type="transmembrane region" description="Helical" evidence="1">
    <location>
        <begin position="116"/>
        <end position="136"/>
    </location>
</feature>
<evidence type="ECO:0000313" key="2">
    <source>
        <dbReference type="EMBL" id="KII60684.1"/>
    </source>
</evidence>
<gene>
    <name evidence="2" type="ORF">RF11_11780</name>
</gene>
<accession>A0A0C2M8Q4</accession>
<keyword evidence="3" id="KW-1185">Reference proteome</keyword>
<feature type="transmembrane region" description="Helical" evidence="1">
    <location>
        <begin position="84"/>
        <end position="104"/>
    </location>
</feature>
<organism evidence="2 3">
    <name type="scientific">Thelohanellus kitauei</name>
    <name type="common">Myxosporean</name>
    <dbReference type="NCBI Taxonomy" id="669202"/>
    <lineage>
        <taxon>Eukaryota</taxon>
        <taxon>Metazoa</taxon>
        <taxon>Cnidaria</taxon>
        <taxon>Myxozoa</taxon>
        <taxon>Myxosporea</taxon>
        <taxon>Bivalvulida</taxon>
        <taxon>Platysporina</taxon>
        <taxon>Myxobolidae</taxon>
        <taxon>Thelohanellus</taxon>
    </lineage>
</organism>
<keyword evidence="1" id="KW-0472">Membrane</keyword>
<keyword evidence="1" id="KW-0812">Transmembrane</keyword>
<dbReference type="EMBL" id="JWZT01005524">
    <property type="protein sequence ID" value="KII60684.1"/>
    <property type="molecule type" value="Genomic_DNA"/>
</dbReference>
<evidence type="ECO:0000313" key="3">
    <source>
        <dbReference type="Proteomes" id="UP000031668"/>
    </source>
</evidence>
<feature type="transmembrane region" description="Helical" evidence="1">
    <location>
        <begin position="49"/>
        <end position="72"/>
    </location>
</feature>
<reference evidence="2 3" key="1">
    <citation type="journal article" date="2014" name="Genome Biol. Evol.">
        <title>The genome of the myxosporean Thelohanellus kitauei shows adaptations to nutrient acquisition within its fish host.</title>
        <authorList>
            <person name="Yang Y."/>
            <person name="Xiong J."/>
            <person name="Zhou Z."/>
            <person name="Huo F."/>
            <person name="Miao W."/>
            <person name="Ran C."/>
            <person name="Liu Y."/>
            <person name="Zhang J."/>
            <person name="Feng J."/>
            <person name="Wang M."/>
            <person name="Wang M."/>
            <person name="Wang L."/>
            <person name="Yao B."/>
        </authorList>
    </citation>
    <scope>NUCLEOTIDE SEQUENCE [LARGE SCALE GENOMIC DNA]</scope>
    <source>
        <strain evidence="2">Wuqing</strain>
    </source>
</reference>
<evidence type="ECO:0000256" key="1">
    <source>
        <dbReference type="SAM" id="Phobius"/>
    </source>
</evidence>
<keyword evidence="1" id="KW-1133">Transmembrane helix</keyword>
<proteinExistence type="predicted"/>
<dbReference type="AlphaFoldDB" id="A0A0C2M8Q4"/>
<sequence length="161" mass="19368">MNIRIAERRRSFTYVFKINKAFHNLALLISLILGIYHTPPPWDFHMYYALPWITFLMIVFCVLHFYVCLFSTTVDWIYLLYSNLYFMQSVYTLGFIIYLVLSIYSLKEAIRISYVFAYQVLIFVNTTLFGFVAFRYNKIFHYRKMLKSKNVNVDPVELNLL</sequence>
<feature type="transmembrane region" description="Helical" evidence="1">
    <location>
        <begin position="21"/>
        <end position="37"/>
    </location>
</feature>
<dbReference type="Proteomes" id="UP000031668">
    <property type="component" value="Unassembled WGS sequence"/>
</dbReference>
<protein>
    <submittedName>
        <fullName evidence="2">Uncharacterized protein</fullName>
    </submittedName>
</protein>